<dbReference type="Pfam" id="PF00240">
    <property type="entry name" value="ubiquitin"/>
    <property type="match status" value="1"/>
</dbReference>
<dbReference type="Pfam" id="PF13920">
    <property type="entry name" value="zf-C3HC4_3"/>
    <property type="match status" value="1"/>
</dbReference>
<sequence length="382" mass="42411">MEFAVLVKTLTGASRSFTVRPTTTGEQMKMLIQECYGYPLDQQRLLYNGRQLDDWDIFEECGIQANSTLHLIMRLRGMISIFKVSSEDDSLSTYLMLSDDERARAEVPLEDLQRKFEEENAGQWSTFAFTEDAGILGPAVRRRLSEFLDFMWSRETTDSSRVDLRMHLPDEEFILLLATVGNNHAEILEALRHAFTDIPGTPQARGESKIALRMTRGPSNGCINFHCDGGYATGTVQIALSEPSEYQGGRLCFFVNDRLHVLERPAGSMCQHPRAVLHAVTALTGGTRKSLFVVDKCNGLGENGVVVASREDVQEFLELVASREPSDCPQVQMCCMCLARPSACALLPCGHLCVCPVCSVSADLRACPVCRSPVQQTARVFV</sequence>
<dbReference type="Gene3D" id="3.10.20.90">
    <property type="entry name" value="Phosphatidylinositol 3-kinase Catalytic Subunit, Chain A, domain 1"/>
    <property type="match status" value="1"/>
</dbReference>
<keyword evidence="1" id="KW-0479">Metal-binding</keyword>
<protein>
    <submittedName>
        <fullName evidence="4">UBC protein</fullName>
    </submittedName>
</protein>
<gene>
    <name evidence="4" type="primary">UBC</name>
    <name evidence="4" type="ORF">SNAT2548_LOCUS19916</name>
</gene>
<proteinExistence type="predicted"/>
<reference evidence="4" key="1">
    <citation type="submission" date="2021-02" db="EMBL/GenBank/DDBJ databases">
        <authorList>
            <person name="Dougan E. K."/>
            <person name="Rhodes N."/>
            <person name="Thang M."/>
            <person name="Chan C."/>
        </authorList>
    </citation>
    <scope>NUCLEOTIDE SEQUENCE</scope>
</reference>
<dbReference type="InterPro" id="IPR000626">
    <property type="entry name" value="Ubiquitin-like_dom"/>
</dbReference>
<dbReference type="PRINTS" id="PR00348">
    <property type="entry name" value="UBIQUITIN"/>
</dbReference>
<dbReference type="OrthoDB" id="428577at2759"/>
<dbReference type="Proteomes" id="UP000604046">
    <property type="component" value="Unassembled WGS sequence"/>
</dbReference>
<evidence type="ECO:0000256" key="1">
    <source>
        <dbReference type="PROSITE-ProRule" id="PRU00175"/>
    </source>
</evidence>
<dbReference type="CDD" id="cd17039">
    <property type="entry name" value="Ubl_ubiquitin_like"/>
    <property type="match status" value="1"/>
</dbReference>
<feature type="domain" description="RING-type" evidence="3">
    <location>
        <begin position="334"/>
        <end position="371"/>
    </location>
</feature>
<accession>A0A812QEB8</accession>
<dbReference type="InterPro" id="IPR001841">
    <property type="entry name" value="Znf_RING"/>
</dbReference>
<organism evidence="4 5">
    <name type="scientific">Symbiodinium natans</name>
    <dbReference type="NCBI Taxonomy" id="878477"/>
    <lineage>
        <taxon>Eukaryota</taxon>
        <taxon>Sar</taxon>
        <taxon>Alveolata</taxon>
        <taxon>Dinophyceae</taxon>
        <taxon>Suessiales</taxon>
        <taxon>Symbiodiniaceae</taxon>
        <taxon>Symbiodinium</taxon>
    </lineage>
</organism>
<evidence type="ECO:0000313" key="4">
    <source>
        <dbReference type="EMBL" id="CAE7366671.1"/>
    </source>
</evidence>
<evidence type="ECO:0000259" key="2">
    <source>
        <dbReference type="PROSITE" id="PS50053"/>
    </source>
</evidence>
<dbReference type="InterPro" id="IPR029071">
    <property type="entry name" value="Ubiquitin-like_domsf"/>
</dbReference>
<dbReference type="PROSITE" id="PS50089">
    <property type="entry name" value="ZF_RING_2"/>
    <property type="match status" value="1"/>
</dbReference>
<dbReference type="SMART" id="SM00213">
    <property type="entry name" value="UBQ"/>
    <property type="match status" value="1"/>
</dbReference>
<dbReference type="InterPro" id="IPR050158">
    <property type="entry name" value="Ubiquitin_ubiquitin-like"/>
</dbReference>
<dbReference type="SUPFAM" id="SSF54236">
    <property type="entry name" value="Ubiquitin-like"/>
    <property type="match status" value="1"/>
</dbReference>
<evidence type="ECO:0000259" key="3">
    <source>
        <dbReference type="PROSITE" id="PS50089"/>
    </source>
</evidence>
<evidence type="ECO:0000313" key="5">
    <source>
        <dbReference type="Proteomes" id="UP000604046"/>
    </source>
</evidence>
<dbReference type="AlphaFoldDB" id="A0A812QEB8"/>
<keyword evidence="1" id="KW-0863">Zinc-finger</keyword>
<keyword evidence="5" id="KW-1185">Reference proteome</keyword>
<keyword evidence="1" id="KW-0862">Zinc</keyword>
<dbReference type="Gene3D" id="3.30.40.10">
    <property type="entry name" value="Zinc/RING finger domain, C3HC4 (zinc finger)"/>
    <property type="match status" value="1"/>
</dbReference>
<dbReference type="PANTHER" id="PTHR10666">
    <property type="entry name" value="UBIQUITIN"/>
    <property type="match status" value="1"/>
</dbReference>
<name>A0A812QEB8_9DINO</name>
<dbReference type="GO" id="GO:0008270">
    <property type="term" value="F:zinc ion binding"/>
    <property type="evidence" value="ECO:0007669"/>
    <property type="project" value="UniProtKB-KW"/>
</dbReference>
<comment type="caution">
    <text evidence="4">The sequence shown here is derived from an EMBL/GenBank/DDBJ whole genome shotgun (WGS) entry which is preliminary data.</text>
</comment>
<feature type="domain" description="Ubiquitin-like" evidence="2">
    <location>
        <begin position="3"/>
        <end position="78"/>
    </location>
</feature>
<dbReference type="InterPro" id="IPR019956">
    <property type="entry name" value="Ubiquitin_dom"/>
</dbReference>
<dbReference type="Gene3D" id="2.60.120.620">
    <property type="entry name" value="q2cbj1_9rhob like domain"/>
    <property type="match status" value="1"/>
</dbReference>
<dbReference type="EMBL" id="CAJNDS010002192">
    <property type="protein sequence ID" value="CAE7366671.1"/>
    <property type="molecule type" value="Genomic_DNA"/>
</dbReference>
<dbReference type="PROSITE" id="PS50053">
    <property type="entry name" value="UBIQUITIN_2"/>
    <property type="match status" value="1"/>
</dbReference>
<dbReference type="InterPro" id="IPR013083">
    <property type="entry name" value="Znf_RING/FYVE/PHD"/>
</dbReference>